<dbReference type="OrthoDB" id="418757at2759"/>
<name>A0A7J6X434_THATH</name>
<feature type="region of interest" description="Disordered" evidence="1">
    <location>
        <begin position="78"/>
        <end position="98"/>
    </location>
</feature>
<gene>
    <name evidence="3" type="ORF">FRX31_007033</name>
</gene>
<comment type="caution">
    <text evidence="3">The sequence shown here is derived from an EMBL/GenBank/DDBJ whole genome shotgun (WGS) entry which is preliminary data.</text>
</comment>
<dbReference type="Pfam" id="PF07727">
    <property type="entry name" value="RVT_2"/>
    <property type="match status" value="1"/>
</dbReference>
<sequence length="646" mass="73991">MMPSVPEYLLENEIPPIRHNEPNSQINEDKNIHLKANKQVSDIDYSTVCSSNDVDVSDPDNPSYFGLLTPDESMVEDSLESQTTRRLNPLPSSSRSTNHSLVDERNILTGPRTRFGNKKVERMDPSAFITEFNAFIVGQAKPLQRLNKLELPPPPENWRRLKSHPHAREFNEAMRVEYNALLAKNTIQPVKQTNSMHPIPLKWVFTYKFDEAGYLLKFKARICVRGDLQAKSEEDNYAATLAFQIFRLLVAIITYFDLETIQVDAVNAFCNSPLDDEVYLYNPPGFSRNGYVLRLLRGLYGLRKSPKLWLKLLSGTLTDIGLHQVPGQPCIFTDFKGIIVFFYVDDIVLAFPTARKVDAMSLLKNLTEQYEFRLLGELEWFLGVKISRDRAGKKLWLSQEAYIEKICHDFNILEPERRINTPMITDKLPKSENPANNDEIKIYQRKVGSLIYAAGVTRPDISRTVSHLAEFMTNPSPSHQEATDRCFFYLLKTKKLCIEYSGSNSTKRILHCSADASFGNTGDRRSVQGFVFKLFGGPIHLNSSKQHTVTTSSTEAELLALSHATKELIWMQRVLLGIRLDTDQEVEIFNDNIQTLRLLTKEDPLLQTKLKHVDIYQHWLRERVQSKEIKVSWIKTNDMVADGMTK</sequence>
<proteinExistence type="predicted"/>
<keyword evidence="4" id="KW-1185">Reference proteome</keyword>
<feature type="domain" description="Reverse transcriptase Ty1/copia-type" evidence="2">
    <location>
        <begin position="186"/>
        <end position="424"/>
    </location>
</feature>
<dbReference type="CDD" id="cd09272">
    <property type="entry name" value="RNase_HI_RT_Ty1"/>
    <property type="match status" value="1"/>
</dbReference>
<keyword evidence="3" id="KW-0808">Transferase</keyword>
<reference evidence="3 4" key="1">
    <citation type="submission" date="2020-06" db="EMBL/GenBank/DDBJ databases">
        <title>Transcriptomic and genomic resources for Thalictrum thalictroides and T. hernandezii: Facilitating candidate gene discovery in an emerging model plant lineage.</title>
        <authorList>
            <person name="Arias T."/>
            <person name="Riano-Pachon D.M."/>
            <person name="Di Stilio V.S."/>
        </authorList>
    </citation>
    <scope>NUCLEOTIDE SEQUENCE [LARGE SCALE GENOMIC DNA]</scope>
    <source>
        <strain evidence="4">cv. WT478/WT964</strain>
        <tissue evidence="3">Leaves</tissue>
    </source>
</reference>
<evidence type="ECO:0000256" key="1">
    <source>
        <dbReference type="SAM" id="MobiDB-lite"/>
    </source>
</evidence>
<dbReference type="PANTHER" id="PTHR11439">
    <property type="entry name" value="GAG-POL-RELATED RETROTRANSPOSON"/>
    <property type="match status" value="1"/>
</dbReference>
<dbReference type="InterPro" id="IPR013103">
    <property type="entry name" value="RVT_2"/>
</dbReference>
<protein>
    <submittedName>
        <fullName evidence="3">Reverse transcriptase family protein</fullName>
    </submittedName>
</protein>
<dbReference type="SUPFAM" id="SSF56672">
    <property type="entry name" value="DNA/RNA polymerases"/>
    <property type="match status" value="1"/>
</dbReference>
<accession>A0A7J6X434</accession>
<evidence type="ECO:0000259" key="2">
    <source>
        <dbReference type="Pfam" id="PF07727"/>
    </source>
</evidence>
<keyword evidence="3" id="KW-0548">Nucleotidyltransferase</keyword>
<dbReference type="InterPro" id="IPR043502">
    <property type="entry name" value="DNA/RNA_pol_sf"/>
</dbReference>
<dbReference type="AlphaFoldDB" id="A0A7J6X434"/>
<feature type="compositionally biased region" description="Low complexity" evidence="1">
    <location>
        <begin position="84"/>
        <end position="98"/>
    </location>
</feature>
<dbReference type="Proteomes" id="UP000554482">
    <property type="component" value="Unassembled WGS sequence"/>
</dbReference>
<organism evidence="3 4">
    <name type="scientific">Thalictrum thalictroides</name>
    <name type="common">Rue-anemone</name>
    <name type="synonym">Anemone thalictroides</name>
    <dbReference type="NCBI Taxonomy" id="46969"/>
    <lineage>
        <taxon>Eukaryota</taxon>
        <taxon>Viridiplantae</taxon>
        <taxon>Streptophyta</taxon>
        <taxon>Embryophyta</taxon>
        <taxon>Tracheophyta</taxon>
        <taxon>Spermatophyta</taxon>
        <taxon>Magnoliopsida</taxon>
        <taxon>Ranunculales</taxon>
        <taxon>Ranunculaceae</taxon>
        <taxon>Thalictroideae</taxon>
        <taxon>Thalictrum</taxon>
    </lineage>
</organism>
<evidence type="ECO:0000313" key="3">
    <source>
        <dbReference type="EMBL" id="KAF5203380.1"/>
    </source>
</evidence>
<evidence type="ECO:0000313" key="4">
    <source>
        <dbReference type="Proteomes" id="UP000554482"/>
    </source>
</evidence>
<keyword evidence="3" id="KW-0695">RNA-directed DNA polymerase</keyword>
<dbReference type="EMBL" id="JABWDY010006854">
    <property type="protein sequence ID" value="KAF5203380.1"/>
    <property type="molecule type" value="Genomic_DNA"/>
</dbReference>
<dbReference type="GO" id="GO:0003964">
    <property type="term" value="F:RNA-directed DNA polymerase activity"/>
    <property type="evidence" value="ECO:0007669"/>
    <property type="project" value="UniProtKB-KW"/>
</dbReference>
<feature type="non-terminal residue" evidence="3">
    <location>
        <position position="646"/>
    </location>
</feature>